<dbReference type="PANTHER" id="PTHR16631:SF17">
    <property type="entry name" value="GLUCAN ENDO-1,3-BETA-GLUCOSIDASE BTGC"/>
    <property type="match status" value="1"/>
</dbReference>
<accession>A0AA39XG00</accession>
<keyword evidence="6 18" id="KW-0378">Hydrolase</keyword>
<evidence type="ECO:0000256" key="4">
    <source>
        <dbReference type="ARBA" id="ARBA00012780"/>
    </source>
</evidence>
<dbReference type="GO" id="GO:0009277">
    <property type="term" value="C:fungal-type cell wall"/>
    <property type="evidence" value="ECO:0007669"/>
    <property type="project" value="TreeGrafter"/>
</dbReference>
<dbReference type="SUPFAM" id="SSF51445">
    <property type="entry name" value="(Trans)glycosidases"/>
    <property type="match status" value="1"/>
</dbReference>
<feature type="region of interest" description="Disordered" evidence="16">
    <location>
        <begin position="356"/>
        <end position="376"/>
    </location>
</feature>
<dbReference type="Proteomes" id="UP001175000">
    <property type="component" value="Unassembled WGS sequence"/>
</dbReference>
<evidence type="ECO:0000256" key="15">
    <source>
        <dbReference type="ARBA" id="ARBA00043078"/>
    </source>
</evidence>
<evidence type="ECO:0000256" key="3">
    <source>
        <dbReference type="ARBA" id="ARBA00008773"/>
    </source>
</evidence>
<keyword evidence="11" id="KW-0961">Cell wall biogenesis/degradation</keyword>
<dbReference type="EC" id="3.2.1.39" evidence="4"/>
<proteinExistence type="inferred from homology"/>
<evidence type="ECO:0000256" key="12">
    <source>
        <dbReference type="ARBA" id="ARBA00023326"/>
    </source>
</evidence>
<evidence type="ECO:0000313" key="19">
    <source>
        <dbReference type="Proteomes" id="UP001175000"/>
    </source>
</evidence>
<keyword evidence="17" id="KW-1133">Transmembrane helix</keyword>
<keyword evidence="12" id="KW-0624">Polysaccharide degradation</keyword>
<dbReference type="InterPro" id="IPR050732">
    <property type="entry name" value="Beta-glucan_modifiers"/>
</dbReference>
<comment type="function">
    <text evidence="13">Glucanases play a role in cell expansion during growth, in cell-cell fusion during mating, and in spore release during sporulation. This enzyme may be involved in beta-glucan degradation. Active on laminarin and lichenan.</text>
</comment>
<dbReference type="GO" id="GO:0071555">
    <property type="term" value="P:cell wall organization"/>
    <property type="evidence" value="ECO:0007669"/>
    <property type="project" value="UniProtKB-KW"/>
</dbReference>
<keyword evidence="5" id="KW-1003">Cell membrane</keyword>
<keyword evidence="9" id="KW-0325">Glycoprotein</keyword>
<evidence type="ECO:0000256" key="7">
    <source>
        <dbReference type="ARBA" id="ARBA00022968"/>
    </source>
</evidence>
<dbReference type="AlphaFoldDB" id="A0AA39XG00"/>
<evidence type="ECO:0000256" key="11">
    <source>
        <dbReference type="ARBA" id="ARBA00023316"/>
    </source>
</evidence>
<sequence length="752" mass="81506">MGERQPLDQTNQYAPRQQHYQPNYDQRYAPRSQQHYQEEPYVTAPPRGSPPRAGPGSHPDSAFGRLRAQRRLSQDGPSNGGRAAGPYAAAGVAAPSSYRPQEMRPQSPAHRDVDGRQWGREQGYPPAPQRRPTQSNVTPGADNFSQAAAGGMAGIAMSVAEHNARESGLNAIRGPDYPQQAYQQQGQWVNHGQGQAGVRVHPDYSQSQPPYGQSYGAERDSSSSLQNLAAVPRSPGRATPGQRTPSRSPQHSFANDIYTDDPYQNLSRPQDPRLGVVDPHAIEDDGDDGIGYHLRGKRSSMLSLGSSHRGREGAAVAGAAGAAGGVLGAFAARNASGSGLSSQYAPVHGSATAYEGHGPSNLSAEKTGWKTNGGSSSRGKKWRLAIIGIVALLIIVGVVLGILFGVVFKNKDGGSAGGGGGKSAAEDNLTDLGINSDEINQLMNNPNLHKVFPGIDYTPLNTQYPECIHDPPSQNNVTRDIAVLSQLTNTLRMYGTDCNQTQMVIHAIERLQLTGKMKVWLGVWQDGNTTTNARQLAQMYDILDEYKDTHFKGVVVANEILFREEMDITTLGSLLGRVRTNLTALGYNLPVATSDLGDKWTASLAAQSDYIMANIHPFFGGINANDASSWTWTFWHNQAKSFFKSDPKKNIISETGWPSQGGTHCGQSGITVCPNAAVAGVPQMNQFMEDWVCDAMKNGTEYFWFESFDEPWKVRFNSGNQNWEDQWGLMDVNRNLKKGVKIPDCGGKTIDG</sequence>
<evidence type="ECO:0000256" key="13">
    <source>
        <dbReference type="ARBA" id="ARBA00037649"/>
    </source>
</evidence>
<name>A0AA39XG00_9PEZI</name>
<dbReference type="FunFam" id="3.20.20.80:FF:000151">
    <property type="entry name" value="Glucan endo-1,3-beta-glucosidase btgC"/>
    <property type="match status" value="1"/>
</dbReference>
<organism evidence="18 19">
    <name type="scientific">Immersiella caudata</name>
    <dbReference type="NCBI Taxonomy" id="314043"/>
    <lineage>
        <taxon>Eukaryota</taxon>
        <taxon>Fungi</taxon>
        <taxon>Dikarya</taxon>
        <taxon>Ascomycota</taxon>
        <taxon>Pezizomycotina</taxon>
        <taxon>Sordariomycetes</taxon>
        <taxon>Sordariomycetidae</taxon>
        <taxon>Sordariales</taxon>
        <taxon>Lasiosphaeriaceae</taxon>
        <taxon>Immersiella</taxon>
    </lineage>
</organism>
<evidence type="ECO:0000256" key="9">
    <source>
        <dbReference type="ARBA" id="ARBA00023180"/>
    </source>
</evidence>
<keyword evidence="8 17" id="KW-0472">Membrane</keyword>
<evidence type="ECO:0000256" key="1">
    <source>
        <dbReference type="ARBA" id="ARBA00000382"/>
    </source>
</evidence>
<feature type="compositionally biased region" description="Polar residues" evidence="16">
    <location>
        <begin position="360"/>
        <end position="376"/>
    </location>
</feature>
<feature type="compositionally biased region" description="Polar residues" evidence="16">
    <location>
        <begin position="131"/>
        <end position="146"/>
    </location>
</feature>
<dbReference type="EMBL" id="JAULSU010000001">
    <property type="protein sequence ID" value="KAK0632921.1"/>
    <property type="molecule type" value="Genomic_DNA"/>
</dbReference>
<gene>
    <name evidence="18" type="ORF">B0T14DRAFT_415755</name>
</gene>
<evidence type="ECO:0000256" key="6">
    <source>
        <dbReference type="ARBA" id="ARBA00022801"/>
    </source>
</evidence>
<keyword evidence="19" id="KW-1185">Reference proteome</keyword>
<dbReference type="InterPro" id="IPR017853">
    <property type="entry name" value="GH"/>
</dbReference>
<dbReference type="GO" id="GO:0005886">
    <property type="term" value="C:plasma membrane"/>
    <property type="evidence" value="ECO:0007669"/>
    <property type="project" value="UniProtKB-SubCell"/>
</dbReference>
<reference evidence="18" key="1">
    <citation type="submission" date="2023-06" db="EMBL/GenBank/DDBJ databases">
        <title>Genome-scale phylogeny and comparative genomics of the fungal order Sordariales.</title>
        <authorList>
            <consortium name="Lawrence Berkeley National Laboratory"/>
            <person name="Hensen N."/>
            <person name="Bonometti L."/>
            <person name="Westerberg I."/>
            <person name="Brannstrom I.O."/>
            <person name="Guillou S."/>
            <person name="Cros-Aarteil S."/>
            <person name="Calhoun S."/>
            <person name="Haridas S."/>
            <person name="Kuo A."/>
            <person name="Mondo S."/>
            <person name="Pangilinan J."/>
            <person name="Riley R."/>
            <person name="Labutti K."/>
            <person name="Andreopoulos B."/>
            <person name="Lipzen A."/>
            <person name="Chen C."/>
            <person name="Yanf M."/>
            <person name="Daum C."/>
            <person name="Ng V."/>
            <person name="Clum A."/>
            <person name="Steindorff A."/>
            <person name="Ohm R."/>
            <person name="Martin F."/>
            <person name="Silar P."/>
            <person name="Natvig D."/>
            <person name="Lalanne C."/>
            <person name="Gautier V."/>
            <person name="Ament-Velasquez S.L."/>
            <person name="Kruys A."/>
            <person name="Hutchinson M.I."/>
            <person name="Powell A.J."/>
            <person name="Barry K."/>
            <person name="Miller A.N."/>
            <person name="Grigoriev I.V."/>
            <person name="Debuchy R."/>
            <person name="Gladieux P."/>
            <person name="Thoren M.H."/>
            <person name="Johannesson H."/>
        </authorList>
    </citation>
    <scope>NUCLEOTIDE SEQUENCE</scope>
    <source>
        <strain evidence="18">CBS 606.72</strain>
    </source>
</reference>
<feature type="transmembrane region" description="Helical" evidence="17">
    <location>
        <begin position="384"/>
        <end position="408"/>
    </location>
</feature>
<feature type="compositionally biased region" description="Polar residues" evidence="16">
    <location>
        <begin position="241"/>
        <end position="253"/>
    </location>
</feature>
<comment type="subcellular location">
    <subcellularLocation>
        <location evidence="2">Cell membrane</location>
        <topology evidence="2">Single-pass type II membrane protein</topology>
    </subcellularLocation>
</comment>
<feature type="compositionally biased region" description="Basic and acidic residues" evidence="16">
    <location>
        <begin position="109"/>
        <end position="119"/>
    </location>
</feature>
<protein>
    <recommendedName>
        <fullName evidence="4">glucan endo-1,3-beta-D-glucosidase</fullName>
        <ecNumber evidence="4">3.2.1.39</ecNumber>
    </recommendedName>
    <alternativeName>
        <fullName evidence="15">Endo-1,3-beta-glucanase btgC</fullName>
    </alternativeName>
    <alternativeName>
        <fullName evidence="14">Laminarinase btgC</fullName>
    </alternativeName>
</protein>
<feature type="region of interest" description="Disordered" evidence="16">
    <location>
        <begin position="190"/>
        <end position="274"/>
    </location>
</feature>
<evidence type="ECO:0000256" key="5">
    <source>
        <dbReference type="ARBA" id="ARBA00022475"/>
    </source>
</evidence>
<evidence type="ECO:0000256" key="14">
    <source>
        <dbReference type="ARBA" id="ARBA00042373"/>
    </source>
</evidence>
<dbReference type="GO" id="GO:0000272">
    <property type="term" value="P:polysaccharide catabolic process"/>
    <property type="evidence" value="ECO:0007669"/>
    <property type="project" value="UniProtKB-KW"/>
</dbReference>
<evidence type="ECO:0000256" key="16">
    <source>
        <dbReference type="SAM" id="MobiDB-lite"/>
    </source>
</evidence>
<dbReference type="GO" id="GO:0042973">
    <property type="term" value="F:glucan endo-1,3-beta-D-glucosidase activity"/>
    <property type="evidence" value="ECO:0007669"/>
    <property type="project" value="UniProtKB-EC"/>
</dbReference>
<keyword evidence="17" id="KW-0812">Transmembrane</keyword>
<dbReference type="PANTHER" id="PTHR16631">
    <property type="entry name" value="GLUCAN 1,3-BETA-GLUCOSIDASE"/>
    <property type="match status" value="1"/>
</dbReference>
<comment type="catalytic activity">
    <reaction evidence="1">
        <text>Hydrolysis of (1-&gt;3)-beta-D-glucosidic linkages in (1-&gt;3)-beta-D-glucans.</text>
        <dbReference type="EC" id="3.2.1.39"/>
    </reaction>
</comment>
<dbReference type="Gene3D" id="3.20.20.80">
    <property type="entry name" value="Glycosidases"/>
    <property type="match status" value="1"/>
</dbReference>
<evidence type="ECO:0000256" key="8">
    <source>
        <dbReference type="ARBA" id="ARBA00023136"/>
    </source>
</evidence>
<comment type="similarity">
    <text evidence="3">Belongs to the glycosyl hydrolase 17 family.</text>
</comment>
<feature type="compositionally biased region" description="Low complexity" evidence="16">
    <location>
        <begin position="84"/>
        <end position="99"/>
    </location>
</feature>
<dbReference type="GO" id="GO:0005576">
    <property type="term" value="C:extracellular region"/>
    <property type="evidence" value="ECO:0007669"/>
    <property type="project" value="TreeGrafter"/>
</dbReference>
<evidence type="ECO:0000256" key="17">
    <source>
        <dbReference type="SAM" id="Phobius"/>
    </source>
</evidence>
<dbReference type="GO" id="GO:0009986">
    <property type="term" value="C:cell surface"/>
    <property type="evidence" value="ECO:0007669"/>
    <property type="project" value="TreeGrafter"/>
</dbReference>
<evidence type="ECO:0000313" key="18">
    <source>
        <dbReference type="EMBL" id="KAK0632921.1"/>
    </source>
</evidence>
<keyword evidence="10" id="KW-0119">Carbohydrate metabolism</keyword>
<feature type="compositionally biased region" description="Polar residues" evidence="16">
    <location>
        <begin position="7"/>
        <end position="24"/>
    </location>
</feature>
<keyword evidence="7" id="KW-0735">Signal-anchor</keyword>
<evidence type="ECO:0000256" key="10">
    <source>
        <dbReference type="ARBA" id="ARBA00023277"/>
    </source>
</evidence>
<evidence type="ECO:0000256" key="2">
    <source>
        <dbReference type="ARBA" id="ARBA00004401"/>
    </source>
</evidence>
<comment type="caution">
    <text evidence="18">The sequence shown here is derived from an EMBL/GenBank/DDBJ whole genome shotgun (WGS) entry which is preliminary data.</text>
</comment>
<feature type="region of interest" description="Disordered" evidence="16">
    <location>
        <begin position="1"/>
        <end position="146"/>
    </location>
</feature>